<protein>
    <submittedName>
        <fullName evidence="1">Uncharacterized protein</fullName>
    </submittedName>
</protein>
<proteinExistence type="predicted"/>
<organism evidence="1 2">
    <name type="scientific">Candidatus Woesebacteria bacterium RBG_16_36_11</name>
    <dbReference type="NCBI Taxonomy" id="1802481"/>
    <lineage>
        <taxon>Bacteria</taxon>
        <taxon>Candidatus Woeseibacteriota</taxon>
    </lineage>
</organism>
<sequence>MAFFMGIIIMINTEIEKHLRVDAMLEALNKGIKSSDDLLAAADAAQARFTNRKGWRSEQRFCDYIQTIHTVDGIIPSSNKAQGKGIDFWLKFKENYGLPKIPVQIKSSAEAVNAFKQCQKYIDLKKAIIVLNVSRYISKGKFRREFSEEFDRVLFLIREDSAIYTKLTNLFQSSNN</sequence>
<dbReference type="STRING" id="1802481.A2W13_00390"/>
<comment type="caution">
    <text evidence="1">The sequence shown here is derived from an EMBL/GenBank/DDBJ whole genome shotgun (WGS) entry which is preliminary data.</text>
</comment>
<evidence type="ECO:0000313" key="2">
    <source>
        <dbReference type="Proteomes" id="UP000178533"/>
    </source>
</evidence>
<dbReference type="EMBL" id="MGFT01000034">
    <property type="protein sequence ID" value="OGM10891.1"/>
    <property type="molecule type" value="Genomic_DNA"/>
</dbReference>
<gene>
    <name evidence="1" type="ORF">A2W13_00390</name>
</gene>
<accession>A0A1F7X7E0</accession>
<name>A0A1F7X7E0_9BACT</name>
<reference evidence="1 2" key="1">
    <citation type="journal article" date="2016" name="Nat. Commun.">
        <title>Thousands of microbial genomes shed light on interconnected biogeochemical processes in an aquifer system.</title>
        <authorList>
            <person name="Anantharaman K."/>
            <person name="Brown C.T."/>
            <person name="Hug L.A."/>
            <person name="Sharon I."/>
            <person name="Castelle C.J."/>
            <person name="Probst A.J."/>
            <person name="Thomas B.C."/>
            <person name="Singh A."/>
            <person name="Wilkins M.J."/>
            <person name="Karaoz U."/>
            <person name="Brodie E.L."/>
            <person name="Williams K.H."/>
            <person name="Hubbard S.S."/>
            <person name="Banfield J.F."/>
        </authorList>
    </citation>
    <scope>NUCLEOTIDE SEQUENCE [LARGE SCALE GENOMIC DNA]</scope>
</reference>
<dbReference type="AlphaFoldDB" id="A0A1F7X7E0"/>
<evidence type="ECO:0000313" key="1">
    <source>
        <dbReference type="EMBL" id="OGM10891.1"/>
    </source>
</evidence>
<dbReference type="Proteomes" id="UP000178533">
    <property type="component" value="Unassembled WGS sequence"/>
</dbReference>